<organism evidence="1 2">
    <name type="scientific">Micromonospora tulbaghiae</name>
    <dbReference type="NCBI Taxonomy" id="479978"/>
    <lineage>
        <taxon>Bacteria</taxon>
        <taxon>Bacillati</taxon>
        <taxon>Actinomycetota</taxon>
        <taxon>Actinomycetes</taxon>
        <taxon>Micromonosporales</taxon>
        <taxon>Micromonosporaceae</taxon>
        <taxon>Micromonospora</taxon>
    </lineage>
</organism>
<reference evidence="1" key="1">
    <citation type="submission" date="2021-03" db="EMBL/GenBank/DDBJ databases">
        <title>X isolated from Micromonospora tulbaghiae.</title>
        <authorList>
            <person name="Stennett H.L."/>
        </authorList>
    </citation>
    <scope>NUCLEOTIDE SEQUENCE</scope>
    <source>
        <strain evidence="1">28M1-20</strain>
    </source>
</reference>
<dbReference type="Proteomes" id="UP000669887">
    <property type="component" value="Unassembled WGS sequence"/>
</dbReference>
<dbReference type="AlphaFoldDB" id="A0AAW4JKH0"/>
<comment type="caution">
    <text evidence="1">The sequence shown here is derived from an EMBL/GenBank/DDBJ whole genome shotgun (WGS) entry which is preliminary data.</text>
</comment>
<name>A0AAW4JKH0_9ACTN</name>
<proteinExistence type="predicted"/>
<dbReference type="EMBL" id="JAGFVQ010000043">
    <property type="protein sequence ID" value="MBO4142478.1"/>
    <property type="molecule type" value="Genomic_DNA"/>
</dbReference>
<evidence type="ECO:0000313" key="1">
    <source>
        <dbReference type="EMBL" id="MBO4142478.1"/>
    </source>
</evidence>
<accession>A0AAW4JKH0</accession>
<dbReference type="RefSeq" id="WP_208577693.1">
    <property type="nucleotide sequence ID" value="NZ_JAGFVQ010000043.1"/>
</dbReference>
<evidence type="ECO:0000313" key="2">
    <source>
        <dbReference type="Proteomes" id="UP000669887"/>
    </source>
</evidence>
<gene>
    <name evidence="1" type="ORF">J5U46_20235</name>
</gene>
<protein>
    <submittedName>
        <fullName evidence="1">Uncharacterized protein</fullName>
    </submittedName>
</protein>
<sequence>MPNRERIIASLDTAGVEVVDFHWDSAGLPASAAWMLSACSTEDDREDVEFMFDDPCLIEGANAAWWDFAYTGRLFDEEGCFLVSVGPVDGEPSARPHWARVRLRDAWDVIGKGVDWGVLGGPPGRPGFVMMALDERVVIGATTWSGFISVMRLADPTTAGPIRRAMGLHS</sequence>